<evidence type="ECO:0000313" key="4">
    <source>
        <dbReference type="EMBL" id="KAF3322168.1"/>
    </source>
</evidence>
<feature type="signal peptide" evidence="3">
    <location>
        <begin position="1"/>
        <end position="21"/>
    </location>
</feature>
<sequence>MRDTTFFIVSIALLFANLVGAVSDANFLSSTALANHSIDDTSPERRSLAALDPRFLQCNLYPPAICKLKGSPGPTCCSGACVNTTLNHDNCGKCGRVCSDSDLCCTGKCAKIISDESNCGKCGVTCTPTQYCCGGQCINYLVDSNNCGKCGKINCVVKAIARRCFPTVTIAGSAARFAGPTRSAAMASALRCLPTSITAGHVEMFAGKTRLVVKGVASL</sequence>
<dbReference type="OrthoDB" id="5421723at2759"/>
<evidence type="ECO:0000256" key="2">
    <source>
        <dbReference type="ARBA" id="ARBA00022729"/>
    </source>
</evidence>
<name>A0A833VG83_9POAL</name>
<dbReference type="EMBL" id="SWLB01000025">
    <property type="protein sequence ID" value="KAF3322168.1"/>
    <property type="molecule type" value="Genomic_DNA"/>
</dbReference>
<keyword evidence="2 3" id="KW-0732">Signal</keyword>
<reference evidence="4" key="1">
    <citation type="submission" date="2020-01" db="EMBL/GenBank/DDBJ databases">
        <title>Genome sequence of Kobresia littledalei, the first chromosome-level genome in the family Cyperaceae.</title>
        <authorList>
            <person name="Qu G."/>
        </authorList>
    </citation>
    <scope>NUCLEOTIDE SEQUENCE</scope>
    <source>
        <strain evidence="4">C.B.Clarke</strain>
        <tissue evidence="4">Leaf</tissue>
    </source>
</reference>
<keyword evidence="5" id="KW-1185">Reference proteome</keyword>
<evidence type="ECO:0000313" key="5">
    <source>
        <dbReference type="Proteomes" id="UP000623129"/>
    </source>
</evidence>
<feature type="chain" id="PRO_5032540478" evidence="3">
    <location>
        <begin position="22"/>
        <end position="219"/>
    </location>
</feature>
<dbReference type="Pfam" id="PF04885">
    <property type="entry name" value="Stig1"/>
    <property type="match status" value="1"/>
</dbReference>
<organism evidence="4 5">
    <name type="scientific">Carex littledalei</name>
    <dbReference type="NCBI Taxonomy" id="544730"/>
    <lineage>
        <taxon>Eukaryota</taxon>
        <taxon>Viridiplantae</taxon>
        <taxon>Streptophyta</taxon>
        <taxon>Embryophyta</taxon>
        <taxon>Tracheophyta</taxon>
        <taxon>Spermatophyta</taxon>
        <taxon>Magnoliopsida</taxon>
        <taxon>Liliopsida</taxon>
        <taxon>Poales</taxon>
        <taxon>Cyperaceae</taxon>
        <taxon>Cyperoideae</taxon>
        <taxon>Cariceae</taxon>
        <taxon>Carex</taxon>
        <taxon>Carex subgen. Euthyceras</taxon>
    </lineage>
</organism>
<comment type="similarity">
    <text evidence="1">Belongs to the STIG1 family.</text>
</comment>
<dbReference type="PANTHER" id="PTHR33227:SF48">
    <property type="entry name" value="STIGMA-SPECIFIC STIG1-LIKE PROTEIN 4"/>
    <property type="match status" value="1"/>
</dbReference>
<comment type="caution">
    <text evidence="4">The sequence shown here is derived from an EMBL/GenBank/DDBJ whole genome shotgun (WGS) entry which is preliminary data.</text>
</comment>
<proteinExistence type="inferred from homology"/>
<evidence type="ECO:0000256" key="3">
    <source>
        <dbReference type="SAM" id="SignalP"/>
    </source>
</evidence>
<gene>
    <name evidence="4" type="ORF">FCM35_KLT13309</name>
</gene>
<dbReference type="Proteomes" id="UP000623129">
    <property type="component" value="Unassembled WGS sequence"/>
</dbReference>
<evidence type="ECO:0000256" key="1">
    <source>
        <dbReference type="ARBA" id="ARBA00006010"/>
    </source>
</evidence>
<dbReference type="AlphaFoldDB" id="A0A833VG83"/>
<accession>A0A833VG83</accession>
<dbReference type="PANTHER" id="PTHR33227">
    <property type="entry name" value="STIGMA-SPECIFIC STIG1-LIKE PROTEIN 3"/>
    <property type="match status" value="1"/>
</dbReference>
<dbReference type="InterPro" id="IPR006969">
    <property type="entry name" value="Stig-like"/>
</dbReference>
<protein>
    <submittedName>
        <fullName evidence="4">Stigma-specific STIG1-like protein 3</fullName>
    </submittedName>
</protein>